<feature type="compositionally biased region" description="Acidic residues" evidence="1">
    <location>
        <begin position="89"/>
        <end position="99"/>
    </location>
</feature>
<accession>A0AA39KH33</accession>
<proteinExistence type="predicted"/>
<evidence type="ECO:0000313" key="2">
    <source>
        <dbReference type="EMBL" id="KAK0459885.1"/>
    </source>
</evidence>
<comment type="caution">
    <text evidence="2">The sequence shown here is derived from an EMBL/GenBank/DDBJ whole genome shotgun (WGS) entry which is preliminary data.</text>
</comment>
<dbReference type="Proteomes" id="UP001175227">
    <property type="component" value="Unassembled WGS sequence"/>
</dbReference>
<evidence type="ECO:0000256" key="1">
    <source>
        <dbReference type="SAM" id="MobiDB-lite"/>
    </source>
</evidence>
<dbReference type="AlphaFoldDB" id="A0AA39KH33"/>
<keyword evidence="3" id="KW-1185">Reference proteome</keyword>
<gene>
    <name evidence="2" type="ORF">IW261DRAFT_1429441</name>
</gene>
<name>A0AA39KH33_9AGAR</name>
<protein>
    <submittedName>
        <fullName evidence="2">Uncharacterized protein</fullName>
    </submittedName>
</protein>
<organism evidence="2 3">
    <name type="scientific">Armillaria novae-zelandiae</name>
    <dbReference type="NCBI Taxonomy" id="153914"/>
    <lineage>
        <taxon>Eukaryota</taxon>
        <taxon>Fungi</taxon>
        <taxon>Dikarya</taxon>
        <taxon>Basidiomycota</taxon>
        <taxon>Agaricomycotina</taxon>
        <taxon>Agaricomycetes</taxon>
        <taxon>Agaricomycetidae</taxon>
        <taxon>Agaricales</taxon>
        <taxon>Marasmiineae</taxon>
        <taxon>Physalacriaceae</taxon>
        <taxon>Armillaria</taxon>
    </lineage>
</organism>
<sequence length="423" mass="45378">MPKEFAAGLDLLRPLLNPEKHGEFCPKDIATVLGASSPFLHATLSENTPVPKVFTAKLLMTQGQKRHAFILEEEGRPADAGHSMNTSAEDSDEESESEDTPPLKLTGGKGKAIAKLAVCSSASTMTTKSSLAKGLRSLGLDIVLPSGPPQKAVKTRPGPVKEELVPAINILCKTPATKPSHVGAVTPSISSSHLMEHPSFQPMLTRRKSPFLSRLKNLTLLLKLWPCLRMDVCNALPASKTSPVFSWAVVNNVITAKQLLKAFALSVQSPFNVILPINNSQNVLRPPPRQFQACFEELSQFCCHASSSKGQDTLLGVVFADRDFEDRVHAAIHRFNQQVSFPLDSTPASSILISTSHSSILLVECEPSLPLDPGLSSPPAFMAIIQASSPLDSLVNGDEVQGELNELESLPIHPAKGESSTAA</sequence>
<dbReference type="EMBL" id="JAUEPR010000206">
    <property type="protein sequence ID" value="KAK0459885.1"/>
    <property type="molecule type" value="Genomic_DNA"/>
</dbReference>
<reference evidence="2" key="1">
    <citation type="submission" date="2023-06" db="EMBL/GenBank/DDBJ databases">
        <authorList>
            <consortium name="Lawrence Berkeley National Laboratory"/>
            <person name="Ahrendt S."/>
            <person name="Sahu N."/>
            <person name="Indic B."/>
            <person name="Wong-Bajracharya J."/>
            <person name="Merenyi Z."/>
            <person name="Ke H.-M."/>
            <person name="Monk M."/>
            <person name="Kocsube S."/>
            <person name="Drula E."/>
            <person name="Lipzen A."/>
            <person name="Balint B."/>
            <person name="Henrissat B."/>
            <person name="Andreopoulos B."/>
            <person name="Martin F.M."/>
            <person name="Harder C.B."/>
            <person name="Rigling D."/>
            <person name="Ford K.L."/>
            <person name="Foster G.D."/>
            <person name="Pangilinan J."/>
            <person name="Papanicolaou A."/>
            <person name="Barry K."/>
            <person name="LaButti K."/>
            <person name="Viragh M."/>
            <person name="Koriabine M."/>
            <person name="Yan M."/>
            <person name="Riley R."/>
            <person name="Champramary S."/>
            <person name="Plett K.L."/>
            <person name="Tsai I.J."/>
            <person name="Slot J."/>
            <person name="Sipos G."/>
            <person name="Plett J."/>
            <person name="Nagy L.G."/>
            <person name="Grigoriev I.V."/>
        </authorList>
    </citation>
    <scope>NUCLEOTIDE SEQUENCE</scope>
    <source>
        <strain evidence="2">ICMP 16352</strain>
    </source>
</reference>
<feature type="region of interest" description="Disordered" evidence="1">
    <location>
        <begin position="72"/>
        <end position="107"/>
    </location>
</feature>
<evidence type="ECO:0000313" key="3">
    <source>
        <dbReference type="Proteomes" id="UP001175227"/>
    </source>
</evidence>